<dbReference type="InterPro" id="IPR036388">
    <property type="entry name" value="WH-like_DNA-bd_sf"/>
</dbReference>
<dbReference type="Pfam" id="PF00392">
    <property type="entry name" value="GntR"/>
    <property type="match status" value="1"/>
</dbReference>
<dbReference type="CDD" id="cd07377">
    <property type="entry name" value="WHTH_GntR"/>
    <property type="match status" value="1"/>
</dbReference>
<feature type="domain" description="HTH gntR-type" evidence="4">
    <location>
        <begin position="4"/>
        <end position="72"/>
    </location>
</feature>
<accession>A0ABT4TVT2</accession>
<proteinExistence type="predicted"/>
<sequence>MREESRYRRIARVLRREIQGGDLAPGDRLASEKELEERFEASRNTVRLALGMLRNQGLVVSHPGRGHFVHDVLPVTYYANRSAKETGSGIEFAAFGAGARVAELLIESASAEVGSRLRIPEGERVVVRRTHGYVDGRRAMRRTSYYPMDIAEGSPLMHPADLPEGAAAVLAGLGHPQAGHVDELQTRMPTPEEAEELAIGQGVPVLELYRTGYSAVRPIVLEWVVFAGNGARFQYEIDDVSAYRRD</sequence>
<evidence type="ECO:0000313" key="5">
    <source>
        <dbReference type="EMBL" id="MDA2808808.1"/>
    </source>
</evidence>
<name>A0ABT4TVT2_9ACTN</name>
<dbReference type="PANTHER" id="PTHR44846">
    <property type="entry name" value="MANNOSYL-D-GLYCERATE TRANSPORT/METABOLISM SYSTEM REPRESSOR MNGR-RELATED"/>
    <property type="match status" value="1"/>
</dbReference>
<keyword evidence="1" id="KW-0805">Transcription regulation</keyword>
<dbReference type="EMBL" id="JAQFWP010000105">
    <property type="protein sequence ID" value="MDA2808808.1"/>
    <property type="molecule type" value="Genomic_DNA"/>
</dbReference>
<dbReference type="SMART" id="SM00345">
    <property type="entry name" value="HTH_GNTR"/>
    <property type="match status" value="1"/>
</dbReference>
<evidence type="ECO:0000256" key="3">
    <source>
        <dbReference type="ARBA" id="ARBA00023163"/>
    </source>
</evidence>
<dbReference type="SUPFAM" id="SSF46785">
    <property type="entry name" value="Winged helix' DNA-binding domain"/>
    <property type="match status" value="1"/>
</dbReference>
<evidence type="ECO:0000313" key="6">
    <source>
        <dbReference type="Proteomes" id="UP001165685"/>
    </source>
</evidence>
<protein>
    <submittedName>
        <fullName evidence="5">GntR family transcriptional regulator</fullName>
    </submittedName>
</protein>
<dbReference type="InterPro" id="IPR050679">
    <property type="entry name" value="Bact_HTH_transcr_reg"/>
</dbReference>
<comment type="caution">
    <text evidence="5">The sequence shown here is derived from an EMBL/GenBank/DDBJ whole genome shotgun (WGS) entry which is preliminary data.</text>
</comment>
<dbReference type="Gene3D" id="3.40.1410.10">
    <property type="entry name" value="Chorismate lyase-like"/>
    <property type="match status" value="1"/>
</dbReference>
<dbReference type="RefSeq" id="WP_270681396.1">
    <property type="nucleotide sequence ID" value="NZ_JAQFWP010000105.1"/>
</dbReference>
<dbReference type="InterPro" id="IPR011663">
    <property type="entry name" value="UTRA"/>
</dbReference>
<dbReference type="Gene3D" id="1.10.10.10">
    <property type="entry name" value="Winged helix-like DNA-binding domain superfamily/Winged helix DNA-binding domain"/>
    <property type="match status" value="1"/>
</dbReference>
<evidence type="ECO:0000259" key="4">
    <source>
        <dbReference type="PROSITE" id="PS50949"/>
    </source>
</evidence>
<dbReference type="InterPro" id="IPR036390">
    <property type="entry name" value="WH_DNA-bd_sf"/>
</dbReference>
<dbReference type="SUPFAM" id="SSF64288">
    <property type="entry name" value="Chorismate lyase-like"/>
    <property type="match status" value="1"/>
</dbReference>
<evidence type="ECO:0000256" key="1">
    <source>
        <dbReference type="ARBA" id="ARBA00023015"/>
    </source>
</evidence>
<evidence type="ECO:0000256" key="2">
    <source>
        <dbReference type="ARBA" id="ARBA00023125"/>
    </source>
</evidence>
<dbReference type="Pfam" id="PF07702">
    <property type="entry name" value="UTRA"/>
    <property type="match status" value="1"/>
</dbReference>
<dbReference type="PANTHER" id="PTHR44846:SF17">
    <property type="entry name" value="GNTR-FAMILY TRANSCRIPTIONAL REGULATOR"/>
    <property type="match status" value="1"/>
</dbReference>
<dbReference type="Proteomes" id="UP001165685">
    <property type="component" value="Unassembled WGS sequence"/>
</dbReference>
<keyword evidence="2" id="KW-0238">DNA-binding</keyword>
<organism evidence="5 6">
    <name type="scientific">Nocardiopsis suaedae</name>
    <dbReference type="NCBI Taxonomy" id="3018444"/>
    <lineage>
        <taxon>Bacteria</taxon>
        <taxon>Bacillati</taxon>
        <taxon>Actinomycetota</taxon>
        <taxon>Actinomycetes</taxon>
        <taxon>Streptosporangiales</taxon>
        <taxon>Nocardiopsidaceae</taxon>
        <taxon>Nocardiopsis</taxon>
    </lineage>
</organism>
<dbReference type="InterPro" id="IPR028978">
    <property type="entry name" value="Chorismate_lyase_/UTRA_dom_sf"/>
</dbReference>
<reference evidence="5" key="1">
    <citation type="submission" date="2023-01" db="EMBL/GenBank/DDBJ databases">
        <title>Draft genome sequence of Nocardiopsis sp. LSu2-4 isolated from halophytes.</title>
        <authorList>
            <person name="Duangmal K."/>
            <person name="Chantavorakit T."/>
        </authorList>
    </citation>
    <scope>NUCLEOTIDE SEQUENCE</scope>
    <source>
        <strain evidence="5">LSu2-4</strain>
    </source>
</reference>
<gene>
    <name evidence="5" type="ORF">O4U47_30160</name>
</gene>
<dbReference type="PRINTS" id="PR00035">
    <property type="entry name" value="HTHGNTR"/>
</dbReference>
<keyword evidence="3" id="KW-0804">Transcription</keyword>
<keyword evidence="6" id="KW-1185">Reference proteome</keyword>
<dbReference type="SMART" id="SM00866">
    <property type="entry name" value="UTRA"/>
    <property type="match status" value="1"/>
</dbReference>
<dbReference type="InterPro" id="IPR000524">
    <property type="entry name" value="Tscrpt_reg_HTH_GntR"/>
</dbReference>
<dbReference type="PROSITE" id="PS50949">
    <property type="entry name" value="HTH_GNTR"/>
    <property type="match status" value="1"/>
</dbReference>